<dbReference type="PANTHER" id="PTHR43736:SF1">
    <property type="entry name" value="DIHYDRONEOPTERIN TRIPHOSPHATE DIPHOSPHATASE"/>
    <property type="match status" value="1"/>
</dbReference>
<dbReference type="OrthoDB" id="9816289at2"/>
<comment type="similarity">
    <text evidence="2">Belongs to the Nudix hydrolase family.</text>
</comment>
<dbReference type="SUPFAM" id="SSF55811">
    <property type="entry name" value="Nudix"/>
    <property type="match status" value="1"/>
</dbReference>
<dbReference type="Gene3D" id="3.90.79.10">
    <property type="entry name" value="Nucleoside Triphosphate Pyrophosphohydrolase"/>
    <property type="match status" value="1"/>
</dbReference>
<dbReference type="GO" id="GO:0016787">
    <property type="term" value="F:hydrolase activity"/>
    <property type="evidence" value="ECO:0007669"/>
    <property type="project" value="UniProtKB-KW"/>
</dbReference>
<comment type="caution">
    <text evidence="4">The sequence shown here is derived from an EMBL/GenBank/DDBJ whole genome shotgun (WGS) entry which is preliminary data.</text>
</comment>
<dbReference type="Proteomes" id="UP000295334">
    <property type="component" value="Unassembled WGS sequence"/>
</dbReference>
<accession>A0A4R1BNV8</accession>
<proteinExistence type="inferred from homology"/>
<dbReference type="EMBL" id="SJZI01000002">
    <property type="protein sequence ID" value="TCJ18996.1"/>
    <property type="molecule type" value="Genomic_DNA"/>
</dbReference>
<dbReference type="InterPro" id="IPR015797">
    <property type="entry name" value="NUDIX_hydrolase-like_dom_sf"/>
</dbReference>
<dbReference type="InterPro" id="IPR020084">
    <property type="entry name" value="NUDIX_hydrolase_CS"/>
</dbReference>
<dbReference type="Pfam" id="PF00293">
    <property type="entry name" value="NUDIX"/>
    <property type="match status" value="1"/>
</dbReference>
<feature type="domain" description="Nudix hydrolase" evidence="3">
    <location>
        <begin position="78"/>
        <end position="209"/>
    </location>
</feature>
<name>A0A4R1BNV8_9BACT</name>
<dbReference type="PROSITE" id="PS00893">
    <property type="entry name" value="NUDIX_BOX"/>
    <property type="match status" value="1"/>
</dbReference>
<keyword evidence="1 2" id="KW-0378">Hydrolase</keyword>
<reference evidence="4 5" key="1">
    <citation type="submission" date="2019-03" db="EMBL/GenBank/DDBJ databases">
        <authorList>
            <person name="Kim M.K.M."/>
        </authorList>
    </citation>
    <scope>NUCLEOTIDE SEQUENCE [LARGE SCALE GENOMIC DNA]</scope>
    <source>
        <strain evidence="4 5">17J68-12</strain>
    </source>
</reference>
<evidence type="ECO:0000313" key="4">
    <source>
        <dbReference type="EMBL" id="TCJ18996.1"/>
    </source>
</evidence>
<evidence type="ECO:0000256" key="2">
    <source>
        <dbReference type="RuleBase" id="RU003476"/>
    </source>
</evidence>
<dbReference type="InterPro" id="IPR020476">
    <property type="entry name" value="Nudix_hydrolase"/>
</dbReference>
<sequence>MRIIDYTGHSVFLLPFQEPGNPQKTGETPAGDPEIVQVNNTGELRAALDSFGARATGNFRVQLGWKTDWDYLFDTLFPVRLQTGGGLVENQSGQLLLIRRLEHWDLPKGKLDEGESPADAALREVEEETGVNPLSLVGPLVVTYHTYMHKGKEVLKENHWFLMRTAYDGPLKPQTEEDITDCIWLDPGGLAAYRDEMFRSIRRVFDAYNSGRGVDAP</sequence>
<evidence type="ECO:0000256" key="1">
    <source>
        <dbReference type="ARBA" id="ARBA00022801"/>
    </source>
</evidence>
<dbReference type="InterPro" id="IPR000086">
    <property type="entry name" value="NUDIX_hydrolase_dom"/>
</dbReference>
<dbReference type="RefSeq" id="WP_131445851.1">
    <property type="nucleotide sequence ID" value="NZ_SJZI01000002.1"/>
</dbReference>
<dbReference type="PRINTS" id="PR00502">
    <property type="entry name" value="NUDIXFAMILY"/>
</dbReference>
<gene>
    <name evidence="4" type="ORF">EPD60_00860</name>
</gene>
<dbReference type="CDD" id="cd03673">
    <property type="entry name" value="NUDIX_Ap6A_hydrolase"/>
    <property type="match status" value="1"/>
</dbReference>
<organism evidence="4 5">
    <name type="scientific">Flaviaesturariibacter flavus</name>
    <dbReference type="NCBI Taxonomy" id="2502780"/>
    <lineage>
        <taxon>Bacteria</taxon>
        <taxon>Pseudomonadati</taxon>
        <taxon>Bacteroidota</taxon>
        <taxon>Chitinophagia</taxon>
        <taxon>Chitinophagales</taxon>
        <taxon>Chitinophagaceae</taxon>
        <taxon>Flaviaestuariibacter</taxon>
    </lineage>
</organism>
<dbReference type="PANTHER" id="PTHR43736">
    <property type="entry name" value="ADP-RIBOSE PYROPHOSPHATASE"/>
    <property type="match status" value="1"/>
</dbReference>
<protein>
    <submittedName>
        <fullName evidence="4">NUDIX domain-containing protein</fullName>
    </submittedName>
</protein>
<evidence type="ECO:0000313" key="5">
    <source>
        <dbReference type="Proteomes" id="UP000295334"/>
    </source>
</evidence>
<dbReference type="PROSITE" id="PS51462">
    <property type="entry name" value="NUDIX"/>
    <property type="match status" value="1"/>
</dbReference>
<evidence type="ECO:0000259" key="3">
    <source>
        <dbReference type="PROSITE" id="PS51462"/>
    </source>
</evidence>
<keyword evidence="5" id="KW-1185">Reference proteome</keyword>
<dbReference type="AlphaFoldDB" id="A0A4R1BNV8"/>